<evidence type="ECO:0000259" key="1">
    <source>
        <dbReference type="PROSITE" id="PS00028"/>
    </source>
</evidence>
<dbReference type="AlphaFoldDB" id="A0A8J5QHX7"/>
<dbReference type="GeneID" id="73471618"/>
<protein>
    <recommendedName>
        <fullName evidence="1">C2H2-type domain-containing protein</fullName>
    </recommendedName>
</protein>
<evidence type="ECO:0000313" key="3">
    <source>
        <dbReference type="Proteomes" id="UP000694255"/>
    </source>
</evidence>
<dbReference type="OrthoDB" id="4026141at2759"/>
<dbReference type="EMBL" id="JAGSYN010000215">
    <property type="protein sequence ID" value="KAG7661665.1"/>
    <property type="molecule type" value="Genomic_DNA"/>
</dbReference>
<accession>A0A8J5QHX7</accession>
<evidence type="ECO:0000313" key="2">
    <source>
        <dbReference type="EMBL" id="KAG7661665.1"/>
    </source>
</evidence>
<keyword evidence="3" id="KW-1185">Reference proteome</keyword>
<dbReference type="Proteomes" id="UP000694255">
    <property type="component" value="Unassembled WGS sequence"/>
</dbReference>
<organism evidence="2 3">
    <name type="scientific">[Candida] subhashii</name>
    <dbReference type="NCBI Taxonomy" id="561895"/>
    <lineage>
        <taxon>Eukaryota</taxon>
        <taxon>Fungi</taxon>
        <taxon>Dikarya</taxon>
        <taxon>Ascomycota</taxon>
        <taxon>Saccharomycotina</taxon>
        <taxon>Pichiomycetes</taxon>
        <taxon>Debaryomycetaceae</taxon>
        <taxon>Spathaspora</taxon>
    </lineage>
</organism>
<comment type="caution">
    <text evidence="2">The sequence shown here is derived from an EMBL/GenBank/DDBJ whole genome shotgun (WGS) entry which is preliminary data.</text>
</comment>
<reference evidence="2 3" key="1">
    <citation type="journal article" date="2021" name="DNA Res.">
        <title>Genome analysis of Candida subhashii reveals its hybrid nature and dual mitochondrial genome conformations.</title>
        <authorList>
            <person name="Mixao V."/>
            <person name="Hegedusova E."/>
            <person name="Saus E."/>
            <person name="Pryszcz L.P."/>
            <person name="Cillingova A."/>
            <person name="Nosek J."/>
            <person name="Gabaldon T."/>
        </authorList>
    </citation>
    <scope>NUCLEOTIDE SEQUENCE [LARGE SCALE GENOMIC DNA]</scope>
    <source>
        <strain evidence="2 3">CBS 10753</strain>
    </source>
</reference>
<dbReference type="RefSeq" id="XP_049261898.1">
    <property type="nucleotide sequence ID" value="XM_049408818.1"/>
</dbReference>
<name>A0A8J5QHX7_9ASCO</name>
<feature type="domain" description="C2H2-type" evidence="1">
    <location>
        <begin position="103"/>
        <end position="124"/>
    </location>
</feature>
<dbReference type="PROSITE" id="PS00028">
    <property type="entry name" value="ZINC_FINGER_C2H2_1"/>
    <property type="match status" value="1"/>
</dbReference>
<gene>
    <name evidence="2" type="ORF">J8A68_004818</name>
</gene>
<dbReference type="InterPro" id="IPR013087">
    <property type="entry name" value="Znf_C2H2_type"/>
</dbReference>
<sequence>MKIEKLQSCIDSYKEVESLHELPQDHKSEEKLPQIEKPTRSLTRAAASVIKAYEDEESSDSEDFEANDDSEEVIVINYNRSNTPKYVGKFTNVIIDNKLKRQCKKCPAIYTDLKGFNRHYQKKHLK</sequence>
<proteinExistence type="predicted"/>